<protein>
    <submittedName>
        <fullName evidence="1">Uncharacterized protein</fullName>
    </submittedName>
</protein>
<dbReference type="ExpressionAtlas" id="M1BMP6">
    <property type="expression patterns" value="baseline"/>
</dbReference>
<dbReference type="InParanoid" id="M1BMP6"/>
<name>M1BMP6_SOLTU</name>
<evidence type="ECO:0000313" key="1">
    <source>
        <dbReference type="EnsemblPlants" id="PGSC0003DMT400048633"/>
    </source>
</evidence>
<proteinExistence type="predicted"/>
<dbReference type="SMR" id="M1BMP6"/>
<organism evidence="1 2">
    <name type="scientific">Solanum tuberosum</name>
    <name type="common">Potato</name>
    <dbReference type="NCBI Taxonomy" id="4113"/>
    <lineage>
        <taxon>Eukaryota</taxon>
        <taxon>Viridiplantae</taxon>
        <taxon>Streptophyta</taxon>
        <taxon>Embryophyta</taxon>
        <taxon>Tracheophyta</taxon>
        <taxon>Spermatophyta</taxon>
        <taxon>Magnoliopsida</taxon>
        <taxon>eudicotyledons</taxon>
        <taxon>Gunneridae</taxon>
        <taxon>Pentapetalae</taxon>
        <taxon>asterids</taxon>
        <taxon>lamiids</taxon>
        <taxon>Solanales</taxon>
        <taxon>Solanaceae</taxon>
        <taxon>Solanoideae</taxon>
        <taxon>Solaneae</taxon>
        <taxon>Solanum</taxon>
    </lineage>
</organism>
<reference evidence="2" key="1">
    <citation type="journal article" date="2011" name="Nature">
        <title>Genome sequence and analysis of the tuber crop potato.</title>
        <authorList>
            <consortium name="The Potato Genome Sequencing Consortium"/>
        </authorList>
    </citation>
    <scope>NUCLEOTIDE SEQUENCE [LARGE SCALE GENOMIC DNA]</scope>
    <source>
        <strain evidence="2">cv. DM1-3 516 R44</strain>
    </source>
</reference>
<dbReference type="PaxDb" id="4113-PGSC0003DMT400048633"/>
<keyword evidence="2" id="KW-1185">Reference proteome</keyword>
<dbReference type="Gramene" id="PGSC0003DMT400048633">
    <property type="protein sequence ID" value="PGSC0003DMT400048633"/>
    <property type="gene ID" value="PGSC0003DMG400018894"/>
</dbReference>
<sequence>MPQIPYIIAVFHPPYQTFQNRRSNVHVGRLKTSNTHKLGVPLLSQTLFSAFLAQVIGGDSIFFSSSRHVSYEAHRFRQVSQLMGERELWKQMLELSPKQNRLQRQKVKVLSRLQDLNLEEVNSLALKINFGFNLITYLFG</sequence>
<dbReference type="EnsemblPlants" id="PGSC0003DMT400048633">
    <property type="protein sequence ID" value="PGSC0003DMT400048633"/>
    <property type="gene ID" value="PGSC0003DMG400018894"/>
</dbReference>
<dbReference type="AlphaFoldDB" id="M1BMP6"/>
<dbReference type="HOGENOM" id="CLU_1838638_0_0_1"/>
<evidence type="ECO:0000313" key="2">
    <source>
        <dbReference type="Proteomes" id="UP000011115"/>
    </source>
</evidence>
<dbReference type="Proteomes" id="UP000011115">
    <property type="component" value="Unassembled WGS sequence"/>
</dbReference>
<reference evidence="1" key="2">
    <citation type="submission" date="2015-06" db="UniProtKB">
        <authorList>
            <consortium name="EnsemblPlants"/>
        </authorList>
    </citation>
    <scope>IDENTIFICATION</scope>
    <source>
        <strain evidence="1">DM1-3 516 R44</strain>
    </source>
</reference>
<accession>M1BMP6</accession>